<keyword evidence="3" id="KW-1185">Reference proteome</keyword>
<sequence>MTRSSRPYAAGAASRRTFAGFNTDIPTAGFYRLALRGGAAPAAIRVWYGPPHDPVTGEEMDRSWRWQAEANGEPIDLEQVWPRCARQIITEAEHDMMCRKARWAREHAPDSALADPRRVVDPLNSPLPF</sequence>
<proteinExistence type="predicted"/>
<feature type="compositionally biased region" description="Basic and acidic residues" evidence="1">
    <location>
        <begin position="107"/>
        <end position="120"/>
    </location>
</feature>
<feature type="region of interest" description="Disordered" evidence="1">
    <location>
        <begin position="107"/>
        <end position="129"/>
    </location>
</feature>
<dbReference type="RefSeq" id="WP_079637296.1">
    <property type="nucleotide sequence ID" value="NZ_FUYP01000003.1"/>
</dbReference>
<dbReference type="OrthoDB" id="7508062at2"/>
<evidence type="ECO:0000313" key="3">
    <source>
        <dbReference type="Proteomes" id="UP000190044"/>
    </source>
</evidence>
<dbReference type="Proteomes" id="UP000190044">
    <property type="component" value="Unassembled WGS sequence"/>
</dbReference>
<reference evidence="3" key="1">
    <citation type="submission" date="2017-02" db="EMBL/GenBank/DDBJ databases">
        <authorList>
            <person name="Varghese N."/>
            <person name="Submissions S."/>
        </authorList>
    </citation>
    <scope>NUCLEOTIDE SEQUENCE [LARGE SCALE GENOMIC DNA]</scope>
    <source>
        <strain evidence="3">R11H</strain>
    </source>
</reference>
<gene>
    <name evidence="2" type="ORF">SAMN06295937_1003108</name>
</gene>
<evidence type="ECO:0000313" key="2">
    <source>
        <dbReference type="EMBL" id="SKB32777.1"/>
    </source>
</evidence>
<name>A0A1T5ADG4_9SPHN</name>
<organism evidence="2 3">
    <name type="scientific">Sphingopyxis flava</name>
    <dbReference type="NCBI Taxonomy" id="1507287"/>
    <lineage>
        <taxon>Bacteria</taxon>
        <taxon>Pseudomonadati</taxon>
        <taxon>Pseudomonadota</taxon>
        <taxon>Alphaproteobacteria</taxon>
        <taxon>Sphingomonadales</taxon>
        <taxon>Sphingomonadaceae</taxon>
        <taxon>Sphingopyxis</taxon>
    </lineage>
</organism>
<evidence type="ECO:0000256" key="1">
    <source>
        <dbReference type="SAM" id="MobiDB-lite"/>
    </source>
</evidence>
<accession>A0A1T5ADG4</accession>
<dbReference type="EMBL" id="FUYP01000003">
    <property type="protein sequence ID" value="SKB32777.1"/>
    <property type="molecule type" value="Genomic_DNA"/>
</dbReference>
<protein>
    <submittedName>
        <fullName evidence="2">Uncharacterized protein</fullName>
    </submittedName>
</protein>
<dbReference type="AlphaFoldDB" id="A0A1T5ADG4"/>